<comment type="caution">
    <text evidence="3">The sequence shown here is derived from an EMBL/GenBank/DDBJ whole genome shotgun (WGS) entry which is preliminary data.</text>
</comment>
<keyword evidence="1" id="KW-0472">Membrane</keyword>
<feature type="transmembrane region" description="Helical" evidence="1">
    <location>
        <begin position="205"/>
        <end position="223"/>
    </location>
</feature>
<dbReference type="PANTHER" id="PTHR22911">
    <property type="entry name" value="ACYL-MALONYL CONDENSING ENZYME-RELATED"/>
    <property type="match status" value="1"/>
</dbReference>
<evidence type="ECO:0000313" key="3">
    <source>
        <dbReference type="EMBL" id="KXF82967.1"/>
    </source>
</evidence>
<evidence type="ECO:0000259" key="2">
    <source>
        <dbReference type="Pfam" id="PF00892"/>
    </source>
</evidence>
<dbReference type="GO" id="GO:0016020">
    <property type="term" value="C:membrane"/>
    <property type="evidence" value="ECO:0007669"/>
    <property type="project" value="InterPro"/>
</dbReference>
<dbReference type="EMBL" id="LNTY01000006">
    <property type="protein sequence ID" value="KXF82967.1"/>
    <property type="molecule type" value="Genomic_DNA"/>
</dbReference>
<feature type="transmembrane region" description="Helical" evidence="1">
    <location>
        <begin position="7"/>
        <end position="25"/>
    </location>
</feature>
<feature type="transmembrane region" description="Helical" evidence="1">
    <location>
        <begin position="37"/>
        <end position="57"/>
    </location>
</feature>
<organism evidence="3 4">
    <name type="scientific">Enterovibrio coralii</name>
    <dbReference type="NCBI Taxonomy" id="294935"/>
    <lineage>
        <taxon>Bacteria</taxon>
        <taxon>Pseudomonadati</taxon>
        <taxon>Pseudomonadota</taxon>
        <taxon>Gammaproteobacteria</taxon>
        <taxon>Vibrionales</taxon>
        <taxon>Vibrionaceae</taxon>
        <taxon>Enterovibrio</taxon>
    </lineage>
</organism>
<keyword evidence="1" id="KW-0812">Transmembrane</keyword>
<dbReference type="Pfam" id="PF00892">
    <property type="entry name" value="EamA"/>
    <property type="match status" value="2"/>
</dbReference>
<gene>
    <name evidence="3" type="ORF">ATN88_04220</name>
</gene>
<dbReference type="InterPro" id="IPR000620">
    <property type="entry name" value="EamA_dom"/>
</dbReference>
<proteinExistence type="predicted"/>
<sequence length="292" mass="31286">MSPIYKGTLMMSIGVTILSVDGLLIRLVEASGWTLLFWRGLLSALVILLVMFIKQPAQTLRSLTSPSPLLILGSVAFSISTICFVLSIDHTQVASTLIIINISPLICAALAYVFLKEKLETRTLIAILAAVAGVMFVFAGKAMPSASFGNLMALITAFMLATYFVVLRKSQSENAPLYLVLGGLCTAAVSLFSGAEPLSLTQQEWIYTLILCVGVVPISFVLISSGPRYLPAAHANLFMLLEAIFGPLFVWAVIGEVPTQNVLIGGGIILVTLMLFTLSAARSKRAFNKKPG</sequence>
<feature type="transmembrane region" description="Helical" evidence="1">
    <location>
        <begin position="94"/>
        <end position="115"/>
    </location>
</feature>
<accession>A0A135IBX2</accession>
<feature type="domain" description="EamA" evidence="2">
    <location>
        <begin position="6"/>
        <end position="138"/>
    </location>
</feature>
<dbReference type="Gene3D" id="1.10.3730.20">
    <property type="match status" value="1"/>
</dbReference>
<dbReference type="Proteomes" id="UP000070529">
    <property type="component" value="Unassembled WGS sequence"/>
</dbReference>
<protein>
    <recommendedName>
        <fullName evidence="2">EamA domain-containing protein</fullName>
    </recommendedName>
</protein>
<feature type="transmembrane region" description="Helical" evidence="1">
    <location>
        <begin position="69"/>
        <end position="88"/>
    </location>
</feature>
<feature type="transmembrane region" description="Helical" evidence="1">
    <location>
        <begin position="260"/>
        <end position="281"/>
    </location>
</feature>
<keyword evidence="4" id="KW-1185">Reference proteome</keyword>
<keyword evidence="1" id="KW-1133">Transmembrane helix</keyword>
<feature type="domain" description="EamA" evidence="2">
    <location>
        <begin position="148"/>
        <end position="277"/>
    </location>
</feature>
<dbReference type="SUPFAM" id="SSF103481">
    <property type="entry name" value="Multidrug resistance efflux transporter EmrE"/>
    <property type="match status" value="2"/>
</dbReference>
<dbReference type="InterPro" id="IPR037185">
    <property type="entry name" value="EmrE-like"/>
</dbReference>
<evidence type="ECO:0000256" key="1">
    <source>
        <dbReference type="SAM" id="Phobius"/>
    </source>
</evidence>
<dbReference type="AlphaFoldDB" id="A0A135IBX2"/>
<evidence type="ECO:0000313" key="4">
    <source>
        <dbReference type="Proteomes" id="UP000070529"/>
    </source>
</evidence>
<reference evidence="3 4" key="1">
    <citation type="submission" date="2015-11" db="EMBL/GenBank/DDBJ databases">
        <title>Genomic Taxonomy of the Vibrionaceae.</title>
        <authorList>
            <person name="Gomez-Gil B."/>
            <person name="Enciso-Ibarra J."/>
        </authorList>
    </citation>
    <scope>NUCLEOTIDE SEQUENCE [LARGE SCALE GENOMIC DNA]</scope>
    <source>
        <strain evidence="3 4">CAIM 912</strain>
    </source>
</reference>
<dbReference type="RefSeq" id="WP_067410184.1">
    <property type="nucleotide sequence ID" value="NZ_LNTY01000006.1"/>
</dbReference>
<name>A0A135IBX2_9GAMM</name>
<feature type="transmembrane region" description="Helical" evidence="1">
    <location>
        <begin position="235"/>
        <end position="254"/>
    </location>
</feature>
<feature type="transmembrane region" description="Helical" evidence="1">
    <location>
        <begin position="146"/>
        <end position="166"/>
    </location>
</feature>
<feature type="transmembrane region" description="Helical" evidence="1">
    <location>
        <begin position="175"/>
        <end position="193"/>
    </location>
</feature>
<feature type="transmembrane region" description="Helical" evidence="1">
    <location>
        <begin position="122"/>
        <end position="140"/>
    </location>
</feature>